<dbReference type="AlphaFoldDB" id="A0A9P6HQY1"/>
<dbReference type="EMBL" id="WIUZ02000001">
    <property type="protein sequence ID" value="KAF9792653.1"/>
    <property type="molecule type" value="Genomic_DNA"/>
</dbReference>
<proteinExistence type="predicted"/>
<feature type="compositionally biased region" description="Basic and acidic residues" evidence="1">
    <location>
        <begin position="360"/>
        <end position="374"/>
    </location>
</feature>
<comment type="caution">
    <text evidence="3">The sequence shown here is derived from an EMBL/GenBank/DDBJ whole genome shotgun (WGS) entry which is preliminary data.</text>
</comment>
<dbReference type="OrthoDB" id="3068832at2759"/>
<evidence type="ECO:0000256" key="2">
    <source>
        <dbReference type="SAM" id="Phobius"/>
    </source>
</evidence>
<feature type="compositionally biased region" description="Pro residues" evidence="1">
    <location>
        <begin position="1"/>
        <end position="10"/>
    </location>
</feature>
<reference evidence="3" key="2">
    <citation type="submission" date="2020-11" db="EMBL/GenBank/DDBJ databases">
        <authorList>
            <consortium name="DOE Joint Genome Institute"/>
            <person name="Kuo A."/>
            <person name="Miyauchi S."/>
            <person name="Kiss E."/>
            <person name="Drula E."/>
            <person name="Kohler A."/>
            <person name="Sanchez-Garcia M."/>
            <person name="Andreopoulos B."/>
            <person name="Barry K.W."/>
            <person name="Bonito G."/>
            <person name="Buee M."/>
            <person name="Carver A."/>
            <person name="Chen C."/>
            <person name="Cichocki N."/>
            <person name="Clum A."/>
            <person name="Culley D."/>
            <person name="Crous P.W."/>
            <person name="Fauchery L."/>
            <person name="Girlanda M."/>
            <person name="Hayes R."/>
            <person name="Keri Z."/>
            <person name="Labutti K."/>
            <person name="Lipzen A."/>
            <person name="Lombard V."/>
            <person name="Magnuson J."/>
            <person name="Maillard F."/>
            <person name="Morin E."/>
            <person name="Murat C."/>
            <person name="Nolan M."/>
            <person name="Ohm R."/>
            <person name="Pangilinan J."/>
            <person name="Pereira M."/>
            <person name="Perotto S."/>
            <person name="Peter M."/>
            <person name="Riley R."/>
            <person name="Sitrit Y."/>
            <person name="Stielow B."/>
            <person name="Szollosi G."/>
            <person name="Zifcakova L."/>
            <person name="Stursova M."/>
            <person name="Spatafora J.W."/>
            <person name="Tedersoo L."/>
            <person name="Vaario L.-M."/>
            <person name="Yamada A."/>
            <person name="Yan M."/>
            <person name="Wang P."/>
            <person name="Xu J."/>
            <person name="Bruns T."/>
            <person name="Baldrian P."/>
            <person name="Vilgalys R."/>
            <person name="Henrissat B."/>
            <person name="Grigoriev I.V."/>
            <person name="Hibbett D."/>
            <person name="Nagy L.G."/>
            <person name="Martin F.M."/>
        </authorList>
    </citation>
    <scope>NUCLEOTIDE SEQUENCE</scope>
    <source>
        <strain evidence="3">UH-Tt-Lm1</strain>
    </source>
</reference>
<feature type="compositionally biased region" description="Polar residues" evidence="1">
    <location>
        <begin position="78"/>
        <end position="93"/>
    </location>
</feature>
<keyword evidence="2" id="KW-1133">Transmembrane helix</keyword>
<keyword evidence="2" id="KW-0472">Membrane</keyword>
<accession>A0A9P6HQY1</accession>
<feature type="region of interest" description="Disordered" evidence="1">
    <location>
        <begin position="1"/>
        <end position="93"/>
    </location>
</feature>
<sequence length="464" mass="48411">MSTSVSPPPSSLSLPLTSPSPSTPSSQTPSPSSTPPPSSSPGGSSTPLPSSSSVAQPTSSTSGLPSSSPTSFSTSSTIPQLNPNLTPSESPSTFLSVSNGNTIVVTTIIRSTPTATGVVNTNNTNKGFFQNTGAVAGTFTVVGLVGVAMLIFIITAVMRRRRAERFDKEIALAAAEAAATAHNPGFDDEYGYGSAHAGTGGYGGYADTYQAPVQFPPTREAYGMANVSANAYPDPDNYSVGAGRGPGAAGIGAGALYRSKSGKDQPDPFNAYAIPQDPAVPPQQANLRYRNPGQDHWGDQTLAGGGYDVARSMPHPNPGGVVRNKSTQSSHPAHSLSSHYSTEPLTQDPTVQPPPVPDSYLDRYRAGSDSEKHQFQTRPLSEVSMTDAYGGITTGREPPAMEQHGDVRGISNPFERYSPGDRISGVSDYSEGVAPVFAHDDSRMSLRDDEDYGAGRRVLKVANE</sequence>
<feature type="region of interest" description="Disordered" evidence="1">
    <location>
        <begin position="276"/>
        <end position="406"/>
    </location>
</feature>
<feature type="compositionally biased region" description="Low complexity" evidence="1">
    <location>
        <begin position="11"/>
        <end position="31"/>
    </location>
</feature>
<evidence type="ECO:0008006" key="5">
    <source>
        <dbReference type="Google" id="ProtNLM"/>
    </source>
</evidence>
<feature type="transmembrane region" description="Helical" evidence="2">
    <location>
        <begin position="134"/>
        <end position="158"/>
    </location>
</feature>
<keyword evidence="4" id="KW-1185">Reference proteome</keyword>
<name>A0A9P6HQY1_9AGAM</name>
<evidence type="ECO:0000256" key="1">
    <source>
        <dbReference type="SAM" id="MobiDB-lite"/>
    </source>
</evidence>
<organism evidence="3 4">
    <name type="scientific">Thelephora terrestris</name>
    <dbReference type="NCBI Taxonomy" id="56493"/>
    <lineage>
        <taxon>Eukaryota</taxon>
        <taxon>Fungi</taxon>
        <taxon>Dikarya</taxon>
        <taxon>Basidiomycota</taxon>
        <taxon>Agaricomycotina</taxon>
        <taxon>Agaricomycetes</taxon>
        <taxon>Thelephorales</taxon>
        <taxon>Thelephoraceae</taxon>
        <taxon>Thelephora</taxon>
    </lineage>
</organism>
<feature type="compositionally biased region" description="Polar residues" evidence="1">
    <location>
        <begin position="324"/>
        <end position="345"/>
    </location>
</feature>
<protein>
    <recommendedName>
        <fullName evidence="5">Transmembrane protein</fullName>
    </recommendedName>
</protein>
<evidence type="ECO:0000313" key="3">
    <source>
        <dbReference type="EMBL" id="KAF9792653.1"/>
    </source>
</evidence>
<keyword evidence="2" id="KW-0812">Transmembrane</keyword>
<evidence type="ECO:0000313" key="4">
    <source>
        <dbReference type="Proteomes" id="UP000736335"/>
    </source>
</evidence>
<feature type="compositionally biased region" description="Low complexity" evidence="1">
    <location>
        <begin position="40"/>
        <end position="77"/>
    </location>
</feature>
<gene>
    <name evidence="3" type="ORF">BJ322DRAFT_1016358</name>
</gene>
<reference evidence="3" key="1">
    <citation type="journal article" date="2020" name="Nat. Commun.">
        <title>Large-scale genome sequencing of mycorrhizal fungi provides insights into the early evolution of symbiotic traits.</title>
        <authorList>
            <person name="Miyauchi S."/>
            <person name="Kiss E."/>
            <person name="Kuo A."/>
            <person name="Drula E."/>
            <person name="Kohler A."/>
            <person name="Sanchez-Garcia M."/>
            <person name="Morin E."/>
            <person name="Andreopoulos B."/>
            <person name="Barry K.W."/>
            <person name="Bonito G."/>
            <person name="Buee M."/>
            <person name="Carver A."/>
            <person name="Chen C."/>
            <person name="Cichocki N."/>
            <person name="Clum A."/>
            <person name="Culley D."/>
            <person name="Crous P.W."/>
            <person name="Fauchery L."/>
            <person name="Girlanda M."/>
            <person name="Hayes R.D."/>
            <person name="Keri Z."/>
            <person name="LaButti K."/>
            <person name="Lipzen A."/>
            <person name="Lombard V."/>
            <person name="Magnuson J."/>
            <person name="Maillard F."/>
            <person name="Murat C."/>
            <person name="Nolan M."/>
            <person name="Ohm R.A."/>
            <person name="Pangilinan J."/>
            <person name="Pereira M.F."/>
            <person name="Perotto S."/>
            <person name="Peter M."/>
            <person name="Pfister S."/>
            <person name="Riley R."/>
            <person name="Sitrit Y."/>
            <person name="Stielow J.B."/>
            <person name="Szollosi G."/>
            <person name="Zifcakova L."/>
            <person name="Stursova M."/>
            <person name="Spatafora J.W."/>
            <person name="Tedersoo L."/>
            <person name="Vaario L.M."/>
            <person name="Yamada A."/>
            <person name="Yan M."/>
            <person name="Wang P."/>
            <person name="Xu J."/>
            <person name="Bruns T."/>
            <person name="Baldrian P."/>
            <person name="Vilgalys R."/>
            <person name="Dunand C."/>
            <person name="Henrissat B."/>
            <person name="Grigoriev I.V."/>
            <person name="Hibbett D."/>
            <person name="Nagy L.G."/>
            <person name="Martin F.M."/>
        </authorList>
    </citation>
    <scope>NUCLEOTIDE SEQUENCE</scope>
    <source>
        <strain evidence="3">UH-Tt-Lm1</strain>
    </source>
</reference>
<dbReference type="Proteomes" id="UP000736335">
    <property type="component" value="Unassembled WGS sequence"/>
</dbReference>